<dbReference type="InterPro" id="IPR023213">
    <property type="entry name" value="CAT-like_dom_sf"/>
</dbReference>
<name>A0AA88S5I1_9ASTE</name>
<keyword evidence="2" id="KW-0012">Acyltransferase</keyword>
<keyword evidence="1" id="KW-0808">Transferase</keyword>
<dbReference type="InterPro" id="IPR051504">
    <property type="entry name" value="Plant_metabolite_acyltrans"/>
</dbReference>
<dbReference type="AlphaFoldDB" id="A0AA88S5I1"/>
<organism evidence="3 4">
    <name type="scientific">Escallonia rubra</name>
    <dbReference type="NCBI Taxonomy" id="112253"/>
    <lineage>
        <taxon>Eukaryota</taxon>
        <taxon>Viridiplantae</taxon>
        <taxon>Streptophyta</taxon>
        <taxon>Embryophyta</taxon>
        <taxon>Tracheophyta</taxon>
        <taxon>Spermatophyta</taxon>
        <taxon>Magnoliopsida</taxon>
        <taxon>eudicotyledons</taxon>
        <taxon>Gunneridae</taxon>
        <taxon>Pentapetalae</taxon>
        <taxon>asterids</taxon>
        <taxon>campanulids</taxon>
        <taxon>Escalloniales</taxon>
        <taxon>Escalloniaceae</taxon>
        <taxon>Escallonia</taxon>
    </lineage>
</organism>
<evidence type="ECO:0000313" key="3">
    <source>
        <dbReference type="EMBL" id="KAK2992351.1"/>
    </source>
</evidence>
<dbReference type="Proteomes" id="UP001187471">
    <property type="component" value="Unassembled WGS sequence"/>
</dbReference>
<comment type="caution">
    <text evidence="3">The sequence shown here is derived from an EMBL/GenBank/DDBJ whole genome shotgun (WGS) entry which is preliminary data.</text>
</comment>
<keyword evidence="4" id="KW-1185">Reference proteome</keyword>
<dbReference type="Pfam" id="PF02458">
    <property type="entry name" value="Transferase"/>
    <property type="match status" value="1"/>
</dbReference>
<dbReference type="GO" id="GO:0016747">
    <property type="term" value="F:acyltransferase activity, transferring groups other than amino-acyl groups"/>
    <property type="evidence" value="ECO:0007669"/>
    <property type="project" value="UniProtKB-ARBA"/>
</dbReference>
<evidence type="ECO:0000313" key="4">
    <source>
        <dbReference type="Proteomes" id="UP001187471"/>
    </source>
</evidence>
<sequence length="468" mass="51871">MAPLHMVTVLEQSQVAPPPGTVADTSVPLSFLDIPWLSLPPVQILLFYDFPHSKAYFIETLIPNLKHSLSLTLKHFFPLAGNLIYPTGSSTSKPVIRYVDGNSVSVTFAESSNYDYNYLTGNHARNACAFYPLAPQLPPATTASDAVVVPLVAVQVTLFPNEGICVAFTLRHLAGDFRSWMHFINSWALVTKFQGDAKLLADKTIPVFERSMIKDPTGLETIFLNQMREARFEYPQFVPGDDMVRATFIIRHADVKRLKGLVLSLRPTLSRVSTFSVACAYIWICMMKTRDSEKVRANDIGQAEVIATLAECRGRLDPPIPATYFGNCLVPCHTTAKTDQLMAGGGLITAAELIGEGIRKRLQDEEGVLKGLKTWIPDFEQAVRQHYVGVSGSPKFTTYTADFGWGSPKKFEPLAVDDMENSFYIGHCRDSEDGAFEVGLFFPKVRMDAFATLFADGLKDGSFFISRL</sequence>
<dbReference type="EMBL" id="JAVXUO010000419">
    <property type="protein sequence ID" value="KAK2992351.1"/>
    <property type="molecule type" value="Genomic_DNA"/>
</dbReference>
<evidence type="ECO:0000256" key="1">
    <source>
        <dbReference type="ARBA" id="ARBA00022679"/>
    </source>
</evidence>
<protein>
    <submittedName>
        <fullName evidence="3">Uncharacterized protein</fullName>
    </submittedName>
</protein>
<evidence type="ECO:0000256" key="2">
    <source>
        <dbReference type="ARBA" id="ARBA00023315"/>
    </source>
</evidence>
<dbReference type="Gene3D" id="3.30.559.10">
    <property type="entry name" value="Chloramphenicol acetyltransferase-like domain"/>
    <property type="match status" value="2"/>
</dbReference>
<dbReference type="PANTHER" id="PTHR31625">
    <property type="match status" value="1"/>
</dbReference>
<reference evidence="3" key="1">
    <citation type="submission" date="2022-12" db="EMBL/GenBank/DDBJ databases">
        <title>Draft genome assemblies for two species of Escallonia (Escalloniales).</title>
        <authorList>
            <person name="Chanderbali A."/>
            <person name="Dervinis C."/>
            <person name="Anghel I."/>
            <person name="Soltis D."/>
            <person name="Soltis P."/>
            <person name="Zapata F."/>
        </authorList>
    </citation>
    <scope>NUCLEOTIDE SEQUENCE</scope>
    <source>
        <strain evidence="3">UCBG92.1500</strain>
        <tissue evidence="3">Leaf</tissue>
    </source>
</reference>
<gene>
    <name evidence="3" type="ORF">RJ640_016805</name>
</gene>
<accession>A0AA88S5I1</accession>
<proteinExistence type="predicted"/>